<reference evidence="1 2" key="1">
    <citation type="submission" date="2019-07" db="EMBL/GenBank/DDBJ databases">
        <title>Genome sequencing of Parabacteroides distasonis iSURF_7.</title>
        <authorList>
            <person name="Degefu H.N."/>
            <person name="Ruoff K.L."/>
            <person name="Price C.E."/>
            <person name="Valls R.A."/>
            <person name="O'Toole G.A."/>
        </authorList>
    </citation>
    <scope>NUCLEOTIDE SEQUENCE [LARGE SCALE GENOMIC DNA]</scope>
    <source>
        <strain evidence="1 2">CFPLTA003_1B</strain>
    </source>
</reference>
<dbReference type="RefSeq" id="WP_146374660.1">
    <property type="nucleotide sequence ID" value="NZ_VOHW01000001.1"/>
</dbReference>
<proteinExistence type="predicted"/>
<accession>A0A5C6KNE6</accession>
<dbReference type="EMBL" id="VOHW01000001">
    <property type="protein sequence ID" value="TWV64059.1"/>
    <property type="molecule type" value="Genomic_DNA"/>
</dbReference>
<evidence type="ECO:0000313" key="2">
    <source>
        <dbReference type="Proteomes" id="UP000315827"/>
    </source>
</evidence>
<dbReference type="Proteomes" id="UP000315827">
    <property type="component" value="Unassembled WGS sequence"/>
</dbReference>
<gene>
    <name evidence="1" type="ORF">FSA05_00090</name>
</gene>
<evidence type="ECO:0000313" key="1">
    <source>
        <dbReference type="EMBL" id="TWV64059.1"/>
    </source>
</evidence>
<comment type="caution">
    <text evidence="1">The sequence shown here is derived from an EMBL/GenBank/DDBJ whole genome shotgun (WGS) entry which is preliminary data.</text>
</comment>
<sequence length="188" mass="20088">MAKKQFIGIKRIWYADVITTAVTAAAVKALIASNGNAKEVLNAHQDTWGYEETDPEKTEYVNQLTGSTYYVDVTKGSIPTISFTMGEYSYLEKADLQGGEAITATGTKATTDETAVGWKRSNAAGVIEKAIIAQTKTGNYVVLTKANIVGKGNFVEKNIGLGVSAMALENGEIGSEFWFDGDAVEKAA</sequence>
<dbReference type="AlphaFoldDB" id="A0A5C6KNE6"/>
<protein>
    <submittedName>
        <fullName evidence="1">Uncharacterized protein</fullName>
    </submittedName>
</protein>
<organism evidence="1 2">
    <name type="scientific">Parabacteroides distasonis</name>
    <dbReference type="NCBI Taxonomy" id="823"/>
    <lineage>
        <taxon>Bacteria</taxon>
        <taxon>Pseudomonadati</taxon>
        <taxon>Bacteroidota</taxon>
        <taxon>Bacteroidia</taxon>
        <taxon>Bacteroidales</taxon>
        <taxon>Tannerellaceae</taxon>
        <taxon>Parabacteroides</taxon>
    </lineage>
</organism>
<name>A0A5C6KNE6_PARDI</name>